<feature type="transmembrane region" description="Helical" evidence="9">
    <location>
        <begin position="270"/>
        <end position="293"/>
    </location>
</feature>
<feature type="transmembrane region" description="Helical" evidence="9">
    <location>
        <begin position="193"/>
        <end position="210"/>
    </location>
</feature>
<feature type="transmembrane region" description="Helical" evidence="9">
    <location>
        <begin position="130"/>
        <end position="151"/>
    </location>
</feature>
<evidence type="ECO:0000256" key="1">
    <source>
        <dbReference type="ARBA" id="ARBA00004651"/>
    </source>
</evidence>
<evidence type="ECO:0000256" key="7">
    <source>
        <dbReference type="ARBA" id="ARBA00023010"/>
    </source>
</evidence>
<keyword evidence="8 9" id="KW-0472">Membrane</keyword>
<dbReference type="GO" id="GO:0006605">
    <property type="term" value="P:protein targeting"/>
    <property type="evidence" value="ECO:0007669"/>
    <property type="project" value="UniProtKB-UniRule"/>
</dbReference>
<evidence type="ECO:0000256" key="9">
    <source>
        <dbReference type="HAMAP-Rule" id="MF_01464"/>
    </source>
</evidence>
<keyword evidence="5 9" id="KW-0653">Protein transport</keyword>
<feature type="transmembrane region" description="Helical" evidence="9">
    <location>
        <begin position="12"/>
        <end position="31"/>
    </location>
</feature>
<evidence type="ECO:0000256" key="5">
    <source>
        <dbReference type="ARBA" id="ARBA00022927"/>
    </source>
</evidence>
<evidence type="ECO:0000313" key="12">
    <source>
        <dbReference type="Proteomes" id="UP000653127"/>
    </source>
</evidence>
<feature type="domain" description="Protein export membrane protein SecD/SecF C-terminal" evidence="10">
    <location>
        <begin position="106"/>
        <end position="298"/>
    </location>
</feature>
<dbReference type="HAMAP" id="MF_01464_B">
    <property type="entry name" value="SecF_B"/>
    <property type="match status" value="1"/>
</dbReference>
<dbReference type="Gene3D" id="1.20.1640.10">
    <property type="entry name" value="Multidrug efflux transporter AcrB transmembrane domain"/>
    <property type="match status" value="1"/>
</dbReference>
<dbReference type="InterPro" id="IPR005665">
    <property type="entry name" value="SecF_bac"/>
</dbReference>
<dbReference type="InterPro" id="IPR022645">
    <property type="entry name" value="SecD/SecF_bac"/>
</dbReference>
<comment type="caution">
    <text evidence="11">The sequence shown here is derived from an EMBL/GenBank/DDBJ whole genome shotgun (WGS) entry which is preliminary data.</text>
</comment>
<keyword evidence="3 9" id="KW-1003">Cell membrane</keyword>
<dbReference type="EMBL" id="JACRST010000001">
    <property type="protein sequence ID" value="MBC8545554.1"/>
    <property type="molecule type" value="Genomic_DNA"/>
</dbReference>
<dbReference type="InterPro" id="IPR022813">
    <property type="entry name" value="SecD/SecF_arch_bac"/>
</dbReference>
<evidence type="ECO:0000259" key="10">
    <source>
        <dbReference type="Pfam" id="PF02355"/>
    </source>
</evidence>
<keyword evidence="7 9" id="KW-0811">Translocation</keyword>
<dbReference type="GO" id="GO:0015450">
    <property type="term" value="F:protein-transporting ATPase activity"/>
    <property type="evidence" value="ECO:0007669"/>
    <property type="project" value="InterPro"/>
</dbReference>
<dbReference type="PANTHER" id="PTHR30081">
    <property type="entry name" value="PROTEIN-EXPORT MEMBRANE PROTEIN SEC"/>
    <property type="match status" value="1"/>
</dbReference>
<keyword evidence="12" id="KW-1185">Reference proteome</keyword>
<evidence type="ECO:0000256" key="8">
    <source>
        <dbReference type="ARBA" id="ARBA00023136"/>
    </source>
</evidence>
<dbReference type="RefSeq" id="WP_249281706.1">
    <property type="nucleotide sequence ID" value="NZ_JACRST010000001.1"/>
</dbReference>
<keyword evidence="6 9" id="KW-1133">Transmembrane helix</keyword>
<feature type="transmembrane region" description="Helical" evidence="9">
    <location>
        <begin position="242"/>
        <end position="264"/>
    </location>
</feature>
<dbReference type="Proteomes" id="UP000653127">
    <property type="component" value="Unassembled WGS sequence"/>
</dbReference>
<keyword evidence="4 9" id="KW-0812">Transmembrane</keyword>
<comment type="function">
    <text evidence="9">Part of the Sec protein translocase complex. Interacts with the SecYEG preprotein conducting channel. SecDF uses the proton motive force (PMF) to complete protein translocation after the ATP-dependent function of SecA.</text>
</comment>
<dbReference type="Pfam" id="PF02355">
    <property type="entry name" value="SecD_SecF_C"/>
    <property type="match status" value="1"/>
</dbReference>
<sequence length="305" mass="33462">MIDFCGKRKIFFGISIALVLIAVLSTFIFGARLDIQFKGGSILTYSYTGDVDKAAVQNLIESTLQEKITLQEATDVASGMTNLVVSLTADKSLSSEKQTLLTDTLQQTYPDLNFQAVKINNVDPTIGKEFFGKCLMALALSALLMCIYIAFRFRKIGGWSAGAMCVLALLHDVVMVYATFILCGIAINENFIAVTMTIVGYSINATIVIYDRVRENEKLYNKTMSIAELVNKSVNQSMRRTVFTTVTTVMAMAVVCIVGLIFHLDSILSFAFPLIIGMISGLYSSTCIAPTLWASWQEHKLAKAA</sequence>
<evidence type="ECO:0000256" key="4">
    <source>
        <dbReference type="ARBA" id="ARBA00022692"/>
    </source>
</evidence>
<dbReference type="SUPFAM" id="SSF82866">
    <property type="entry name" value="Multidrug efflux transporter AcrB transmembrane domain"/>
    <property type="match status" value="1"/>
</dbReference>
<dbReference type="GO" id="GO:0005886">
    <property type="term" value="C:plasma membrane"/>
    <property type="evidence" value="ECO:0007669"/>
    <property type="project" value="UniProtKB-SubCell"/>
</dbReference>
<dbReference type="NCBIfam" id="TIGR00966">
    <property type="entry name" value="transloc_SecF"/>
    <property type="match status" value="1"/>
</dbReference>
<dbReference type="PANTHER" id="PTHR30081:SF8">
    <property type="entry name" value="PROTEIN TRANSLOCASE SUBUNIT SECF"/>
    <property type="match status" value="1"/>
</dbReference>
<gene>
    <name evidence="9 11" type="primary">secF</name>
    <name evidence="11" type="ORF">H8711_01200</name>
</gene>
<accession>A0A926I2R3</accession>
<proteinExistence type="inferred from homology"/>
<comment type="similarity">
    <text evidence="9">Belongs to the SecD/SecF family. SecF subfamily.</text>
</comment>
<feature type="transmembrane region" description="Helical" evidence="9">
    <location>
        <begin position="163"/>
        <end position="187"/>
    </location>
</feature>
<reference evidence="11" key="1">
    <citation type="submission" date="2020-08" db="EMBL/GenBank/DDBJ databases">
        <title>Genome public.</title>
        <authorList>
            <person name="Liu C."/>
            <person name="Sun Q."/>
        </authorList>
    </citation>
    <scope>NUCLEOTIDE SEQUENCE</scope>
    <source>
        <strain evidence="11">NSJ-31</strain>
    </source>
</reference>
<dbReference type="InterPro" id="IPR048634">
    <property type="entry name" value="SecD_SecF_C"/>
</dbReference>
<protein>
    <recommendedName>
        <fullName evidence="9">Protein-export membrane protein SecF</fullName>
    </recommendedName>
</protein>
<comment type="subunit">
    <text evidence="9">Forms a complex with SecD. Part of the essential Sec protein translocation apparatus which comprises SecA, SecYEG and auxiliary proteins SecDF. Other proteins may also be involved.</text>
</comment>
<dbReference type="GO" id="GO:0065002">
    <property type="term" value="P:intracellular protein transmembrane transport"/>
    <property type="evidence" value="ECO:0007669"/>
    <property type="project" value="UniProtKB-UniRule"/>
</dbReference>
<dbReference type="AlphaFoldDB" id="A0A926I2R3"/>
<keyword evidence="2 9" id="KW-0813">Transport</keyword>
<comment type="subcellular location">
    <subcellularLocation>
        <location evidence="1 9">Cell membrane</location>
        <topology evidence="1 9">Multi-pass membrane protein</topology>
    </subcellularLocation>
</comment>
<dbReference type="GO" id="GO:0043952">
    <property type="term" value="P:protein transport by the Sec complex"/>
    <property type="evidence" value="ECO:0007669"/>
    <property type="project" value="UniProtKB-UniRule"/>
</dbReference>
<organism evidence="11 12">
    <name type="scientific">Ligaoa zhengdingensis</name>
    <dbReference type="NCBI Taxonomy" id="2763658"/>
    <lineage>
        <taxon>Bacteria</taxon>
        <taxon>Bacillati</taxon>
        <taxon>Bacillota</taxon>
        <taxon>Clostridia</taxon>
        <taxon>Eubacteriales</taxon>
        <taxon>Oscillospiraceae</taxon>
        <taxon>Ligaoa</taxon>
    </lineage>
</organism>
<evidence type="ECO:0000313" key="11">
    <source>
        <dbReference type="EMBL" id="MBC8545554.1"/>
    </source>
</evidence>
<evidence type="ECO:0000256" key="3">
    <source>
        <dbReference type="ARBA" id="ARBA00022475"/>
    </source>
</evidence>
<name>A0A926I2R3_9FIRM</name>
<dbReference type="PRINTS" id="PR01755">
    <property type="entry name" value="SECFTRNLCASE"/>
</dbReference>
<evidence type="ECO:0000256" key="2">
    <source>
        <dbReference type="ARBA" id="ARBA00022448"/>
    </source>
</evidence>
<evidence type="ECO:0000256" key="6">
    <source>
        <dbReference type="ARBA" id="ARBA00022989"/>
    </source>
</evidence>